<gene>
    <name evidence="3" type="ORF">GCM10011610_18480</name>
</gene>
<dbReference type="InterPro" id="IPR013096">
    <property type="entry name" value="Cupin_2"/>
</dbReference>
<evidence type="ECO:0000313" key="4">
    <source>
        <dbReference type="Proteomes" id="UP000658127"/>
    </source>
</evidence>
<dbReference type="PROSITE" id="PS51318">
    <property type="entry name" value="TAT"/>
    <property type="match status" value="1"/>
</dbReference>
<dbReference type="InterPro" id="IPR006311">
    <property type="entry name" value="TAT_signal"/>
</dbReference>
<keyword evidence="4" id="KW-1185">Reference proteome</keyword>
<keyword evidence="1" id="KW-0732">Signal</keyword>
<dbReference type="InterPro" id="IPR014710">
    <property type="entry name" value="RmlC-like_jellyroll"/>
</dbReference>
<evidence type="ECO:0000313" key="3">
    <source>
        <dbReference type="EMBL" id="GGN74707.1"/>
    </source>
</evidence>
<dbReference type="SUPFAM" id="SSF51182">
    <property type="entry name" value="RmlC-like cupins"/>
    <property type="match status" value="1"/>
</dbReference>
<name>A0ABQ2K891_9NOCA</name>
<dbReference type="EMBL" id="BMNE01000002">
    <property type="protein sequence ID" value="GGN74707.1"/>
    <property type="molecule type" value="Genomic_DNA"/>
</dbReference>
<comment type="caution">
    <text evidence="3">The sequence shown here is derived from an EMBL/GenBank/DDBJ whole genome shotgun (WGS) entry which is preliminary data.</text>
</comment>
<evidence type="ECO:0000259" key="2">
    <source>
        <dbReference type="Pfam" id="PF07883"/>
    </source>
</evidence>
<sequence length="150" mass="15574">MRIRRDAVIGAVVVVAAAVVALAPSASATPSSGVTVEPLAQVDVSAFSPFSSLPSKFTFRRITIAPGGSLGWHYHDSNVFAVVTAGQVTRYEADCVPTTYSAGQGLSETVGPDHVHTGSNVGNEPAELYVAYVNRANEPLFVDAPAPDCS</sequence>
<dbReference type="InterPro" id="IPR011051">
    <property type="entry name" value="RmlC_Cupin_sf"/>
</dbReference>
<organism evidence="3 4">
    <name type="scientific">Nocardia rhizosphaerihabitans</name>
    <dbReference type="NCBI Taxonomy" id="1691570"/>
    <lineage>
        <taxon>Bacteria</taxon>
        <taxon>Bacillati</taxon>
        <taxon>Actinomycetota</taxon>
        <taxon>Actinomycetes</taxon>
        <taxon>Mycobacteriales</taxon>
        <taxon>Nocardiaceae</taxon>
        <taxon>Nocardia</taxon>
    </lineage>
</organism>
<reference evidence="4" key="1">
    <citation type="journal article" date="2019" name="Int. J. Syst. Evol. Microbiol.">
        <title>The Global Catalogue of Microorganisms (GCM) 10K type strain sequencing project: providing services to taxonomists for standard genome sequencing and annotation.</title>
        <authorList>
            <consortium name="The Broad Institute Genomics Platform"/>
            <consortium name="The Broad Institute Genome Sequencing Center for Infectious Disease"/>
            <person name="Wu L."/>
            <person name="Ma J."/>
        </authorList>
    </citation>
    <scope>NUCLEOTIDE SEQUENCE [LARGE SCALE GENOMIC DNA]</scope>
    <source>
        <strain evidence="4">CGMCC 4.7329</strain>
    </source>
</reference>
<dbReference type="RefSeq" id="WP_189026064.1">
    <property type="nucleotide sequence ID" value="NZ_BMNE01000002.1"/>
</dbReference>
<evidence type="ECO:0000256" key="1">
    <source>
        <dbReference type="SAM" id="SignalP"/>
    </source>
</evidence>
<feature type="chain" id="PRO_5046970351" description="Cupin type-2 domain-containing protein" evidence="1">
    <location>
        <begin position="29"/>
        <end position="150"/>
    </location>
</feature>
<feature type="domain" description="Cupin type-2" evidence="2">
    <location>
        <begin position="61"/>
        <end position="131"/>
    </location>
</feature>
<feature type="signal peptide" evidence="1">
    <location>
        <begin position="1"/>
        <end position="28"/>
    </location>
</feature>
<dbReference type="Proteomes" id="UP000658127">
    <property type="component" value="Unassembled WGS sequence"/>
</dbReference>
<accession>A0ABQ2K891</accession>
<dbReference type="Gene3D" id="2.60.120.10">
    <property type="entry name" value="Jelly Rolls"/>
    <property type="match status" value="1"/>
</dbReference>
<protein>
    <recommendedName>
        <fullName evidence="2">Cupin type-2 domain-containing protein</fullName>
    </recommendedName>
</protein>
<dbReference type="Pfam" id="PF07883">
    <property type="entry name" value="Cupin_2"/>
    <property type="match status" value="1"/>
</dbReference>
<proteinExistence type="predicted"/>